<proteinExistence type="predicted"/>
<name>A0ACC0UHY0_9AGAM</name>
<gene>
    <name evidence="1" type="ORF">F5148DRAFT_372979</name>
</gene>
<sequence length="113" mass="12978">MRISVFAIFCLAVGIAPSFALPSERGNSRSNQNSQGAEPFHFTSPPVFVPRDSNYFENLRRVRREWRILVMAARREASKEEEVRKREARAESEAKRRKDDPEHSCFGCSSEMA</sequence>
<keyword evidence="2" id="KW-1185">Reference proteome</keyword>
<comment type="caution">
    <text evidence="1">The sequence shown here is derived from an EMBL/GenBank/DDBJ whole genome shotgun (WGS) entry which is preliminary data.</text>
</comment>
<reference evidence="1" key="1">
    <citation type="submission" date="2021-03" db="EMBL/GenBank/DDBJ databases">
        <title>Evolutionary priming and transition to the ectomycorrhizal habit in an iconic lineage of mushroom-forming fungi: is preadaptation a requirement?</title>
        <authorList>
            <consortium name="DOE Joint Genome Institute"/>
            <person name="Looney B.P."/>
            <person name="Miyauchi S."/>
            <person name="Morin E."/>
            <person name="Drula E."/>
            <person name="Courty P.E."/>
            <person name="Chicoki N."/>
            <person name="Fauchery L."/>
            <person name="Kohler A."/>
            <person name="Kuo A."/>
            <person name="LaButti K."/>
            <person name="Pangilinan J."/>
            <person name="Lipzen A."/>
            <person name="Riley R."/>
            <person name="Andreopoulos W."/>
            <person name="He G."/>
            <person name="Johnson J."/>
            <person name="Barry K.W."/>
            <person name="Grigoriev I.V."/>
            <person name="Nagy L."/>
            <person name="Hibbett D."/>
            <person name="Henrissat B."/>
            <person name="Matheny P.B."/>
            <person name="Labbe J."/>
            <person name="Martin A.F."/>
        </authorList>
    </citation>
    <scope>NUCLEOTIDE SEQUENCE</scope>
    <source>
        <strain evidence="1">BPL698</strain>
    </source>
</reference>
<evidence type="ECO:0000313" key="2">
    <source>
        <dbReference type="Proteomes" id="UP001207468"/>
    </source>
</evidence>
<protein>
    <submittedName>
        <fullName evidence="1">Uncharacterized protein</fullName>
    </submittedName>
</protein>
<accession>A0ACC0UHY0</accession>
<organism evidence="1 2">
    <name type="scientific">Russula earlei</name>
    <dbReference type="NCBI Taxonomy" id="71964"/>
    <lineage>
        <taxon>Eukaryota</taxon>
        <taxon>Fungi</taxon>
        <taxon>Dikarya</taxon>
        <taxon>Basidiomycota</taxon>
        <taxon>Agaricomycotina</taxon>
        <taxon>Agaricomycetes</taxon>
        <taxon>Russulales</taxon>
        <taxon>Russulaceae</taxon>
        <taxon>Russula</taxon>
    </lineage>
</organism>
<evidence type="ECO:0000313" key="1">
    <source>
        <dbReference type="EMBL" id="KAI9511248.1"/>
    </source>
</evidence>
<dbReference type="EMBL" id="JAGFNK010000024">
    <property type="protein sequence ID" value="KAI9511248.1"/>
    <property type="molecule type" value="Genomic_DNA"/>
</dbReference>
<dbReference type="Proteomes" id="UP001207468">
    <property type="component" value="Unassembled WGS sequence"/>
</dbReference>